<proteinExistence type="predicted"/>
<evidence type="ECO:0000313" key="3">
    <source>
        <dbReference type="Proteomes" id="UP000178912"/>
    </source>
</evidence>
<organism evidence="2 3">
    <name type="scientific">Rhynchosporium agropyri</name>
    <dbReference type="NCBI Taxonomy" id="914238"/>
    <lineage>
        <taxon>Eukaryota</taxon>
        <taxon>Fungi</taxon>
        <taxon>Dikarya</taxon>
        <taxon>Ascomycota</taxon>
        <taxon>Pezizomycotina</taxon>
        <taxon>Leotiomycetes</taxon>
        <taxon>Helotiales</taxon>
        <taxon>Ploettnerulaceae</taxon>
        <taxon>Rhynchosporium</taxon>
    </lineage>
</organism>
<feature type="compositionally biased region" description="Polar residues" evidence="1">
    <location>
        <begin position="141"/>
        <end position="160"/>
    </location>
</feature>
<keyword evidence="3" id="KW-1185">Reference proteome</keyword>
<dbReference type="InterPro" id="IPR029058">
    <property type="entry name" value="AB_hydrolase_fold"/>
</dbReference>
<accession>A0A1E1KDM4</accession>
<name>A0A1E1KDM4_9HELO</name>
<protein>
    <submittedName>
        <fullName evidence="2">Uncharacterized protein</fullName>
    </submittedName>
</protein>
<feature type="compositionally biased region" description="Low complexity" evidence="1">
    <location>
        <begin position="358"/>
        <end position="380"/>
    </location>
</feature>
<feature type="region of interest" description="Disordered" evidence="1">
    <location>
        <begin position="433"/>
        <end position="464"/>
    </location>
</feature>
<evidence type="ECO:0000313" key="2">
    <source>
        <dbReference type="EMBL" id="CZS94834.1"/>
    </source>
</evidence>
<feature type="region of interest" description="Disordered" evidence="1">
    <location>
        <begin position="524"/>
        <end position="543"/>
    </location>
</feature>
<evidence type="ECO:0000256" key="1">
    <source>
        <dbReference type="SAM" id="MobiDB-lite"/>
    </source>
</evidence>
<feature type="compositionally biased region" description="Polar residues" evidence="1">
    <location>
        <begin position="168"/>
        <end position="177"/>
    </location>
</feature>
<sequence length="555" mass="60754">MSLRIVRRIHSKRFISASTPSRERSEWTIEKFNVKCGSSGSITVDALKNPSNTLIIHFPPSGTHLKHSHPSIPSYLINPKTALASINYRWNIPSASTSQISSELYSSPSYSYHAFPKPLHDTLAGYSFLLSILPRYSSAQSPSLQATPSPALSPSQTRTANPRARNSIYASSPTTSSPLPVQRPILLYGSFLGGTLATSLSLTETTSSRSNPTKIIGLIVKNGVYDWTDVATSPPPPLPPSTSPLPTPTQHNLNHKTQSPNLNGSWDLSTLHKARQSLFSSPASAFDPFASPALFFRTSGLAIPRSWPTDEDPTGNSSRSTSSDPSPLEAEDIWPSEEDDLFQVTAEDLHPNADIPRRASPSSEASSLSTSSLSRSSIAEVAEESEKDNLSRRMSQMFIEPPSRPSHLKYPPANSNLKIPSSLFLYTPSTATPLTRARSPIKPKSKLKANTKPITKPSSTTEDKWRSELEAQIDTPPTPQIQAENLASLLRRSVFYHEFAERKMWDNDLDVEGESERRAVARCLGSERSDDEEEGIANGEGEGEVVRRWIQGVAG</sequence>
<feature type="region of interest" description="Disordered" evidence="1">
    <location>
        <begin position="141"/>
        <end position="177"/>
    </location>
</feature>
<dbReference type="EMBL" id="FJUX01000020">
    <property type="protein sequence ID" value="CZS94834.1"/>
    <property type="molecule type" value="Genomic_DNA"/>
</dbReference>
<feature type="compositionally biased region" description="Low complexity" evidence="1">
    <location>
        <begin position="317"/>
        <end position="326"/>
    </location>
</feature>
<feature type="region of interest" description="Disordered" evidence="1">
    <location>
        <begin position="231"/>
        <end position="267"/>
    </location>
</feature>
<dbReference type="OrthoDB" id="5396420at2759"/>
<gene>
    <name evidence="2" type="ORF">RAG0_04675</name>
</gene>
<feature type="compositionally biased region" description="Pro residues" evidence="1">
    <location>
        <begin position="233"/>
        <end position="247"/>
    </location>
</feature>
<feature type="compositionally biased region" description="Basic residues" evidence="1">
    <location>
        <begin position="439"/>
        <end position="449"/>
    </location>
</feature>
<dbReference type="AlphaFoldDB" id="A0A1E1KDM4"/>
<feature type="compositionally biased region" description="Polar residues" evidence="1">
    <location>
        <begin position="250"/>
        <end position="267"/>
    </location>
</feature>
<reference evidence="3" key="1">
    <citation type="submission" date="2016-03" db="EMBL/GenBank/DDBJ databases">
        <authorList>
            <person name="Guldener U."/>
        </authorList>
    </citation>
    <scope>NUCLEOTIDE SEQUENCE [LARGE SCALE GENOMIC DNA]</scope>
    <source>
        <strain evidence="3">04CH-RAC-A.6.1</strain>
    </source>
</reference>
<dbReference type="Proteomes" id="UP000178912">
    <property type="component" value="Unassembled WGS sequence"/>
</dbReference>
<feature type="region of interest" description="Disordered" evidence="1">
    <location>
        <begin position="304"/>
        <end position="331"/>
    </location>
</feature>
<feature type="region of interest" description="Disordered" evidence="1">
    <location>
        <begin position="352"/>
        <end position="391"/>
    </location>
</feature>
<dbReference type="Gene3D" id="3.40.50.1820">
    <property type="entry name" value="alpha/beta hydrolase"/>
    <property type="match status" value="1"/>
</dbReference>